<evidence type="ECO:0000313" key="2">
    <source>
        <dbReference type="Proteomes" id="UP000722791"/>
    </source>
</evidence>
<feature type="non-terminal residue" evidence="1">
    <location>
        <position position="369"/>
    </location>
</feature>
<feature type="non-terminal residue" evidence="1">
    <location>
        <position position="1"/>
    </location>
</feature>
<name>A0A8J4LZZ9_9CHLO</name>
<dbReference type="AlphaFoldDB" id="A0A8J4LZZ9"/>
<accession>A0A8J4LZZ9</accession>
<reference evidence="1" key="1">
    <citation type="journal article" date="2021" name="Proc. Natl. Acad. Sci. U.S.A.">
        <title>Three genomes in the algal genus Volvox reveal the fate of a haploid sex-determining region after a transition to homothallism.</title>
        <authorList>
            <person name="Yamamoto K."/>
            <person name="Hamaji T."/>
            <person name="Kawai-Toyooka H."/>
            <person name="Matsuzaki R."/>
            <person name="Takahashi F."/>
            <person name="Nishimura Y."/>
            <person name="Kawachi M."/>
            <person name="Noguchi H."/>
            <person name="Minakuchi Y."/>
            <person name="Umen J.G."/>
            <person name="Toyoda A."/>
            <person name="Nozaki H."/>
        </authorList>
    </citation>
    <scope>NUCLEOTIDE SEQUENCE</scope>
    <source>
        <strain evidence="1">NIES-3785</strain>
    </source>
</reference>
<proteinExistence type="predicted"/>
<dbReference type="Proteomes" id="UP000722791">
    <property type="component" value="Unassembled WGS sequence"/>
</dbReference>
<gene>
    <name evidence="1" type="ORF">Vretimale_19771</name>
</gene>
<dbReference type="EMBL" id="BNCQ01000096">
    <property type="protein sequence ID" value="GIM17229.1"/>
    <property type="molecule type" value="Genomic_DNA"/>
</dbReference>
<sequence>LPVIVFNGGVYFTWVRYPSFSIALGGCIGISFGLNGILDEIGAESAVQWLEGVGLDLDIPFADICLGYDSSENVMVLSLSIDFPDLVFAKLSWDVEFQTNFVDCFHLAKGELAAEYIGFCDYIIPCWNTAFDATFNDDSGCGADSGEGELRMPTYCQNFTGYITTPDMDHIGDDIENVGFSNSTAAICDTTPSCQGFNSDGNLKSNVSSPVTSIGKCLYTSIYTICPPVPGFAVYPDADHPGDNSFPFNIDNGFNASSAATFCEAFPGCAGFSSLGTLKTAANPTTTYPGACLYQRNSAQCQQFSGYLTMTNMDSMYNDIYQADDLNEAETNCSSNPICAGFNSQFYVKSSISANQTSYGMCLYARLPT</sequence>
<comment type="caution">
    <text evidence="1">The sequence shown here is derived from an EMBL/GenBank/DDBJ whole genome shotgun (WGS) entry which is preliminary data.</text>
</comment>
<evidence type="ECO:0000313" key="1">
    <source>
        <dbReference type="EMBL" id="GIM17229.1"/>
    </source>
</evidence>
<organism evidence="1 2">
    <name type="scientific">Volvox reticuliferus</name>
    <dbReference type="NCBI Taxonomy" id="1737510"/>
    <lineage>
        <taxon>Eukaryota</taxon>
        <taxon>Viridiplantae</taxon>
        <taxon>Chlorophyta</taxon>
        <taxon>core chlorophytes</taxon>
        <taxon>Chlorophyceae</taxon>
        <taxon>CS clade</taxon>
        <taxon>Chlamydomonadales</taxon>
        <taxon>Volvocaceae</taxon>
        <taxon>Volvox</taxon>
    </lineage>
</organism>
<protein>
    <submittedName>
        <fullName evidence="1">Uncharacterized protein</fullName>
    </submittedName>
</protein>